<name>A0A9D9D9C5_9GAMM</name>
<comment type="caution">
    <text evidence="1">The sequence shown here is derived from an EMBL/GenBank/DDBJ whole genome shotgun (WGS) entry which is preliminary data.</text>
</comment>
<reference evidence="1" key="2">
    <citation type="journal article" date="2021" name="PeerJ">
        <title>Extensive microbial diversity within the chicken gut microbiome revealed by metagenomics and culture.</title>
        <authorList>
            <person name="Gilroy R."/>
            <person name="Ravi A."/>
            <person name="Getino M."/>
            <person name="Pursley I."/>
            <person name="Horton D.L."/>
            <person name="Alikhan N.F."/>
            <person name="Baker D."/>
            <person name="Gharbi K."/>
            <person name="Hall N."/>
            <person name="Watson M."/>
            <person name="Adriaenssens E.M."/>
            <person name="Foster-Nyarko E."/>
            <person name="Jarju S."/>
            <person name="Secka A."/>
            <person name="Antonio M."/>
            <person name="Oren A."/>
            <person name="Chaudhuri R.R."/>
            <person name="La Ragione R."/>
            <person name="Hildebrand F."/>
            <person name="Pallen M.J."/>
        </authorList>
    </citation>
    <scope>NUCLEOTIDE SEQUENCE</scope>
    <source>
        <strain evidence="1">17213</strain>
    </source>
</reference>
<evidence type="ECO:0000313" key="2">
    <source>
        <dbReference type="Proteomes" id="UP000823631"/>
    </source>
</evidence>
<accession>A0A9D9D9C5</accession>
<proteinExistence type="predicted"/>
<dbReference type="AlphaFoldDB" id="A0A9D9D9C5"/>
<organism evidence="1 2">
    <name type="scientific">Candidatus Avisuccinivibrio stercorigallinarum</name>
    <dbReference type="NCBI Taxonomy" id="2840704"/>
    <lineage>
        <taxon>Bacteria</taxon>
        <taxon>Pseudomonadati</taxon>
        <taxon>Pseudomonadota</taxon>
        <taxon>Gammaproteobacteria</taxon>
        <taxon>Aeromonadales</taxon>
        <taxon>Succinivibrionaceae</taxon>
        <taxon>Succinivibrionaceae incertae sedis</taxon>
        <taxon>Candidatus Avisuccinivibrio</taxon>
    </lineage>
</organism>
<evidence type="ECO:0000313" key="1">
    <source>
        <dbReference type="EMBL" id="MBO8414752.1"/>
    </source>
</evidence>
<dbReference type="EMBL" id="JADINH010000001">
    <property type="protein sequence ID" value="MBO8414752.1"/>
    <property type="molecule type" value="Genomic_DNA"/>
</dbReference>
<protein>
    <submittedName>
        <fullName evidence="1">Uncharacterized protein</fullName>
    </submittedName>
</protein>
<dbReference type="Proteomes" id="UP000823631">
    <property type="component" value="Unassembled WGS sequence"/>
</dbReference>
<sequence length="46" mass="5187">MSSTLTFVCAYVLCLMLLLMVLSLFDSGFKPQPVTLKAFRLYLKAL</sequence>
<gene>
    <name evidence="1" type="ORF">IAB19_00005</name>
</gene>
<reference evidence="1" key="1">
    <citation type="submission" date="2020-10" db="EMBL/GenBank/DDBJ databases">
        <authorList>
            <person name="Gilroy R."/>
        </authorList>
    </citation>
    <scope>NUCLEOTIDE SEQUENCE</scope>
    <source>
        <strain evidence="1">17213</strain>
    </source>
</reference>